<protein>
    <submittedName>
        <fullName evidence="2">Methyltransferase type 11</fullName>
    </submittedName>
</protein>
<dbReference type="OrthoDB" id="9779104at2"/>
<dbReference type="EMBL" id="CP001291">
    <property type="protein sequence ID" value="ACK69367.1"/>
    <property type="molecule type" value="Genomic_DNA"/>
</dbReference>
<sequence>MKTYFDPIVLPYQKFHDTPQSKYIDSYTFLKLVGNVENKSLLDLGCGGGFYTRIFREQGANPVVGVDISEKMLEFAQEKEAQHPLGIQYLLKDVTELEQIGHFDLVISSYLLNDFSTPEQLLKIAQISSNNLKEGGRFIGINENVQQLPETYSVCRQYGYTKELLGDFVEGVQIRVTYPVPSETLPLIFQNYYLSRKTYESAFRQSGFKKFIWYPPQVSPEGQQKLGWEYWQDFVKYELIVGIVAIK</sequence>
<evidence type="ECO:0000313" key="2">
    <source>
        <dbReference type="EMBL" id="ACK69367.1"/>
    </source>
</evidence>
<dbReference type="Pfam" id="PF13847">
    <property type="entry name" value="Methyltransf_31"/>
    <property type="match status" value="1"/>
</dbReference>
<reference evidence="3" key="1">
    <citation type="journal article" date="2011" name="MBio">
        <title>Novel metabolic attributes of the genus Cyanothece, comprising a group of unicellular nitrogen-fixing Cyanobacteria.</title>
        <authorList>
            <person name="Bandyopadhyay A."/>
            <person name="Elvitigala T."/>
            <person name="Welsh E."/>
            <person name="Stockel J."/>
            <person name="Liberton M."/>
            <person name="Min H."/>
            <person name="Sherman L.A."/>
            <person name="Pakrasi H.B."/>
        </authorList>
    </citation>
    <scope>NUCLEOTIDE SEQUENCE [LARGE SCALE GENOMIC DNA]</scope>
    <source>
        <strain evidence="3">PCC 7424</strain>
    </source>
</reference>
<dbReference type="Gene3D" id="3.40.50.150">
    <property type="entry name" value="Vaccinia Virus protein VP39"/>
    <property type="match status" value="1"/>
</dbReference>
<dbReference type="RefSeq" id="WP_012598314.1">
    <property type="nucleotide sequence ID" value="NC_011729.1"/>
</dbReference>
<dbReference type="GO" id="GO:0008168">
    <property type="term" value="F:methyltransferase activity"/>
    <property type="evidence" value="ECO:0007669"/>
    <property type="project" value="UniProtKB-KW"/>
</dbReference>
<gene>
    <name evidence="2" type="ordered locus">PCC7424_0911</name>
</gene>
<feature type="domain" description="Methyltransferase" evidence="1">
    <location>
        <begin position="37"/>
        <end position="152"/>
    </location>
</feature>
<dbReference type="CDD" id="cd02440">
    <property type="entry name" value="AdoMet_MTases"/>
    <property type="match status" value="1"/>
</dbReference>
<dbReference type="KEGG" id="cyc:PCC7424_0911"/>
<dbReference type="InterPro" id="IPR029063">
    <property type="entry name" value="SAM-dependent_MTases_sf"/>
</dbReference>
<keyword evidence="2" id="KW-0489">Methyltransferase</keyword>
<dbReference type="AlphaFoldDB" id="B7KIG1"/>
<keyword evidence="2" id="KW-0808">Transferase</keyword>
<evidence type="ECO:0000259" key="1">
    <source>
        <dbReference type="Pfam" id="PF13847"/>
    </source>
</evidence>
<dbReference type="PANTHER" id="PTHR43861">
    <property type="entry name" value="TRANS-ACONITATE 2-METHYLTRANSFERASE-RELATED"/>
    <property type="match status" value="1"/>
</dbReference>
<dbReference type="InterPro" id="IPR025714">
    <property type="entry name" value="Methyltranfer_dom"/>
</dbReference>
<accession>B7KIG1</accession>
<keyword evidence="3" id="KW-1185">Reference proteome</keyword>
<proteinExistence type="predicted"/>
<dbReference type="eggNOG" id="COG2227">
    <property type="taxonomic scope" value="Bacteria"/>
</dbReference>
<dbReference type="Proteomes" id="UP000002384">
    <property type="component" value="Chromosome"/>
</dbReference>
<dbReference type="STRING" id="65393.PCC7424_0911"/>
<dbReference type="GO" id="GO:0032259">
    <property type="term" value="P:methylation"/>
    <property type="evidence" value="ECO:0007669"/>
    <property type="project" value="UniProtKB-KW"/>
</dbReference>
<dbReference type="HOGENOM" id="CLU_049749_3_2_3"/>
<dbReference type="SUPFAM" id="SSF53335">
    <property type="entry name" value="S-adenosyl-L-methionine-dependent methyltransferases"/>
    <property type="match status" value="1"/>
</dbReference>
<organism evidence="2 3">
    <name type="scientific">Gloeothece citriformis (strain PCC 7424)</name>
    <name type="common">Cyanothece sp. (strain PCC 7424)</name>
    <dbReference type="NCBI Taxonomy" id="65393"/>
    <lineage>
        <taxon>Bacteria</taxon>
        <taxon>Bacillati</taxon>
        <taxon>Cyanobacteriota</taxon>
        <taxon>Cyanophyceae</taxon>
        <taxon>Oscillatoriophycideae</taxon>
        <taxon>Chroococcales</taxon>
        <taxon>Aphanothecaceae</taxon>
        <taxon>Gloeothece</taxon>
        <taxon>Gloeothece citriformis</taxon>
    </lineage>
</organism>
<evidence type="ECO:0000313" key="3">
    <source>
        <dbReference type="Proteomes" id="UP000002384"/>
    </source>
</evidence>
<name>B7KIG1_GLOC7</name>
<dbReference type="PANTHER" id="PTHR43861:SF1">
    <property type="entry name" value="TRANS-ACONITATE 2-METHYLTRANSFERASE"/>
    <property type="match status" value="1"/>
</dbReference>